<proteinExistence type="predicted"/>
<protein>
    <recommendedName>
        <fullName evidence="2">Dynamin N-terminal domain-containing protein</fullName>
    </recommendedName>
</protein>
<dbReference type="InterPro" id="IPR027417">
    <property type="entry name" value="P-loop_NTPase"/>
</dbReference>
<dbReference type="SUPFAM" id="SSF52540">
    <property type="entry name" value="P-loop containing nucleoside triphosphate hydrolases"/>
    <property type="match status" value="1"/>
</dbReference>
<dbReference type="EMBL" id="BMNG01000004">
    <property type="protein sequence ID" value="GGO42236.1"/>
    <property type="molecule type" value="Genomic_DNA"/>
</dbReference>
<feature type="region of interest" description="Disordered" evidence="1">
    <location>
        <begin position="217"/>
        <end position="241"/>
    </location>
</feature>
<sequence length="868" mass="94410">MDPSTDGYEQWALGMLEALERAPTHDTEDTELTARREEFRATVAQFLGEVRDPLTIGVVGEFSSGKSLLIESLLGMPGLLSVSHAPTTGNVTAIRVDQARDGEPAPSLWERGVVYCTPAETAELMAHLHGRMGKLAALEGLAERDVDALRTARPDREGWQPLVDWCRRHGRSAQGSKLSAAATEALLVADAHKEGAALLGRRYDLSDAQAKLAMSLKDVPPEEKGGGWDRQGTPDPEGGSIPDDVLAACVPLIRKIELRVRVPRRIWDLADVGALTLMDFPGLNASGSSVRDRFLSRRELRDIHTVLILMNAQRGPTAGEQDFFDMLREPTADGRERRSDEELRESILVAGGRFDQLPVDDPAALRAALLNTPERLTERRLLGHRDTAVLKRVVEAAQSLLPAGQHKQLVLASPMVGLAALRASGALGAVPDVSSRARPQAAGQSVPPGMWAQVADRLAADAPGSPLIVALREFARDGGLGLLRRELTGHARAHGGRLKSGSVRRRAGAVERMRLALIAAERSAHPEIEYPPAYQEIQRTLHETRLLFAGLRETLVLGRGANGTQGDELRQYLVDEAAAAVAAWPQWKELFAAVDRDRHLVVAPSATEDDADFDMRVQEELALLGLFAEEPTASEGEPRQTIPGGPGELLASFRASHEVLLDLVHDRIRAAYEERLDQYAGVLDDLRERWIAIAAEEQRRGTLSGARRGRLGALIMTINVEEFRTRLRETAVPEQDSGAVESGFPLRPDRLFPWHPEQPEDRDPLERHVAHVVRMRRELVAALVDLVHGRLAAHQTQFAQQAGRALAVGERYANATDTPELLLSGIRGEGAAPGAAPLDLAARLEATPAPKPPSTHRAAHAPTRPGAP</sequence>
<evidence type="ECO:0000313" key="3">
    <source>
        <dbReference type="EMBL" id="GGO42236.1"/>
    </source>
</evidence>
<organism evidence="3 4">
    <name type="scientific">Streptomyces lasiicapitis</name>
    <dbReference type="NCBI Taxonomy" id="1923961"/>
    <lineage>
        <taxon>Bacteria</taxon>
        <taxon>Bacillati</taxon>
        <taxon>Actinomycetota</taxon>
        <taxon>Actinomycetes</taxon>
        <taxon>Kitasatosporales</taxon>
        <taxon>Streptomycetaceae</taxon>
        <taxon>Streptomyces</taxon>
    </lineage>
</organism>
<comment type="caution">
    <text evidence="3">The sequence shown here is derived from an EMBL/GenBank/DDBJ whole genome shotgun (WGS) entry which is preliminary data.</text>
</comment>
<dbReference type="RefSeq" id="WP_189173832.1">
    <property type="nucleotide sequence ID" value="NZ_BMNG01000004.1"/>
</dbReference>
<dbReference type="Proteomes" id="UP000656881">
    <property type="component" value="Unassembled WGS sequence"/>
</dbReference>
<feature type="domain" description="Dynamin N-terminal" evidence="2">
    <location>
        <begin position="56"/>
        <end position="101"/>
    </location>
</feature>
<evidence type="ECO:0000313" key="4">
    <source>
        <dbReference type="Proteomes" id="UP000656881"/>
    </source>
</evidence>
<keyword evidence="4" id="KW-1185">Reference proteome</keyword>
<dbReference type="Gene3D" id="3.40.50.300">
    <property type="entry name" value="P-loop containing nucleotide triphosphate hydrolases"/>
    <property type="match status" value="1"/>
</dbReference>
<evidence type="ECO:0000256" key="1">
    <source>
        <dbReference type="SAM" id="MobiDB-lite"/>
    </source>
</evidence>
<reference evidence="4" key="1">
    <citation type="journal article" date="2019" name="Int. J. Syst. Evol. Microbiol.">
        <title>The Global Catalogue of Microorganisms (GCM) 10K type strain sequencing project: providing services to taxonomists for standard genome sequencing and annotation.</title>
        <authorList>
            <consortium name="The Broad Institute Genomics Platform"/>
            <consortium name="The Broad Institute Genome Sequencing Center for Infectious Disease"/>
            <person name="Wu L."/>
            <person name="Ma J."/>
        </authorList>
    </citation>
    <scope>NUCLEOTIDE SEQUENCE [LARGE SCALE GENOMIC DNA]</scope>
    <source>
        <strain evidence="4">CGMCC 4.7349</strain>
    </source>
</reference>
<evidence type="ECO:0000259" key="2">
    <source>
        <dbReference type="Pfam" id="PF00350"/>
    </source>
</evidence>
<dbReference type="InterPro" id="IPR045063">
    <property type="entry name" value="Dynamin_N"/>
</dbReference>
<dbReference type="Pfam" id="PF00350">
    <property type="entry name" value="Dynamin_N"/>
    <property type="match status" value="1"/>
</dbReference>
<name>A0ABQ2LRR1_9ACTN</name>
<gene>
    <name evidence="3" type="ORF">GCM10012286_23310</name>
</gene>
<accession>A0ABQ2LRR1</accession>
<feature type="region of interest" description="Disordered" evidence="1">
    <location>
        <begin position="844"/>
        <end position="868"/>
    </location>
</feature>